<dbReference type="EMBL" id="RJKE01000001">
    <property type="protein sequence ID" value="ROO87359.1"/>
    <property type="molecule type" value="Genomic_DNA"/>
</dbReference>
<feature type="domain" description="Trypsin-co-occurring" evidence="1">
    <location>
        <begin position="5"/>
        <end position="79"/>
    </location>
</feature>
<dbReference type="InterPro" id="IPR045608">
    <property type="entry name" value="Trypco2"/>
</dbReference>
<name>A0A3N1D1F7_9ACTN</name>
<gene>
    <name evidence="2" type="ORF">EDD29_4960</name>
</gene>
<keyword evidence="3" id="KW-1185">Reference proteome</keyword>
<dbReference type="AlphaFoldDB" id="A0A3N1D1F7"/>
<dbReference type="Proteomes" id="UP000272400">
    <property type="component" value="Unassembled WGS sequence"/>
</dbReference>
<evidence type="ECO:0000259" key="1">
    <source>
        <dbReference type="Pfam" id="PF19631"/>
    </source>
</evidence>
<proteinExistence type="predicted"/>
<dbReference type="Pfam" id="PF19631">
    <property type="entry name" value="Trypco2"/>
    <property type="match status" value="1"/>
</dbReference>
<reference evidence="2 3" key="1">
    <citation type="submission" date="2018-11" db="EMBL/GenBank/DDBJ databases">
        <title>Sequencing the genomes of 1000 actinobacteria strains.</title>
        <authorList>
            <person name="Klenk H.-P."/>
        </authorList>
    </citation>
    <scope>NUCLEOTIDE SEQUENCE [LARGE SCALE GENOMIC DNA]</scope>
    <source>
        <strain evidence="2 3">DSM 44254</strain>
    </source>
</reference>
<accession>A0A3N1D1F7</accession>
<evidence type="ECO:0000313" key="2">
    <source>
        <dbReference type="EMBL" id="ROO87359.1"/>
    </source>
</evidence>
<sequence>MAELGLVEVIEKVREELRAAALAGADADIRFPVEQVTLEFQVGIKKIGEGTGKVKIWVIETGATGKIEHDKVQKVTVVLGTPTGPDGELKVSGGSDSAPG</sequence>
<dbReference type="RefSeq" id="WP_123666652.1">
    <property type="nucleotide sequence ID" value="NZ_RJKE01000001.1"/>
</dbReference>
<dbReference type="OrthoDB" id="3696289at2"/>
<evidence type="ECO:0000313" key="3">
    <source>
        <dbReference type="Proteomes" id="UP000272400"/>
    </source>
</evidence>
<organism evidence="2 3">
    <name type="scientific">Actinocorallia herbida</name>
    <dbReference type="NCBI Taxonomy" id="58109"/>
    <lineage>
        <taxon>Bacteria</taxon>
        <taxon>Bacillati</taxon>
        <taxon>Actinomycetota</taxon>
        <taxon>Actinomycetes</taxon>
        <taxon>Streptosporangiales</taxon>
        <taxon>Thermomonosporaceae</taxon>
        <taxon>Actinocorallia</taxon>
    </lineage>
</organism>
<comment type="caution">
    <text evidence="2">The sequence shown here is derived from an EMBL/GenBank/DDBJ whole genome shotgun (WGS) entry which is preliminary data.</text>
</comment>
<protein>
    <recommendedName>
        <fullName evidence="1">Trypsin-co-occurring domain-containing protein</fullName>
    </recommendedName>
</protein>